<dbReference type="Proteomes" id="UP000000939">
    <property type="component" value="Chromosome"/>
</dbReference>
<dbReference type="RefSeq" id="WP_013135506.1">
    <property type="nucleotide sequence ID" value="NC_014166.1"/>
</dbReference>
<name>D5UZZ2_ARCNC</name>
<dbReference type="HOGENOM" id="CLU_2327781_0_0_7"/>
<reference evidence="1 2" key="1">
    <citation type="journal article" date="2010" name="Stand. Genomic Sci.">
        <title>Complete genome sequence of Arcobacter nitrofigilis type strain (CI).</title>
        <authorList>
            <person name="Pati A."/>
            <person name="Gronow S."/>
            <person name="Lapidus A."/>
            <person name="Copeland A."/>
            <person name="Glavina Del Rio T."/>
            <person name="Nolan M."/>
            <person name="Lucas S."/>
            <person name="Tice H."/>
            <person name="Cheng J.F."/>
            <person name="Han C."/>
            <person name="Chertkov O."/>
            <person name="Bruce D."/>
            <person name="Tapia R."/>
            <person name="Goodwin L."/>
            <person name="Pitluck S."/>
            <person name="Liolios K."/>
            <person name="Ivanova N."/>
            <person name="Mavromatis K."/>
            <person name="Chen A."/>
            <person name="Palaniappan K."/>
            <person name="Land M."/>
            <person name="Hauser L."/>
            <person name="Chang Y.J."/>
            <person name="Jeffries C.D."/>
            <person name="Detter J.C."/>
            <person name="Rohde M."/>
            <person name="Goker M."/>
            <person name="Bristow J."/>
            <person name="Eisen J.A."/>
            <person name="Markowitz V."/>
            <person name="Hugenholtz P."/>
            <person name="Klenk H.P."/>
            <person name="Kyrpides N.C."/>
        </authorList>
    </citation>
    <scope>NUCLEOTIDE SEQUENCE [LARGE SCALE GENOMIC DNA]</scope>
    <source>
        <strain evidence="2">ATCC 33309 / DSM 7299 / CCUG 15893 / LMG 7604 / NCTC 12251 / CI</strain>
    </source>
</reference>
<dbReference type="AlphaFoldDB" id="D5UZZ2"/>
<keyword evidence="2" id="KW-1185">Reference proteome</keyword>
<accession>D5UZZ2</accession>
<evidence type="ECO:0000313" key="2">
    <source>
        <dbReference type="Proteomes" id="UP000000939"/>
    </source>
</evidence>
<proteinExistence type="predicted"/>
<evidence type="ECO:0000313" key="1">
    <source>
        <dbReference type="EMBL" id="ADG93361.1"/>
    </source>
</evidence>
<dbReference type="EMBL" id="CP001999">
    <property type="protein sequence ID" value="ADG93361.1"/>
    <property type="molecule type" value="Genomic_DNA"/>
</dbReference>
<dbReference type="KEGG" id="ant:Arnit_1707"/>
<organism evidence="1 2">
    <name type="scientific">Arcobacter nitrofigilis (strain ATCC 33309 / DSM 7299 / CCUG 15893 / LMG 7604 / NCTC 12251 / CI)</name>
    <name type="common">Campylobacter nitrofigilis</name>
    <dbReference type="NCBI Taxonomy" id="572480"/>
    <lineage>
        <taxon>Bacteria</taxon>
        <taxon>Pseudomonadati</taxon>
        <taxon>Campylobacterota</taxon>
        <taxon>Epsilonproteobacteria</taxon>
        <taxon>Campylobacterales</taxon>
        <taxon>Arcobacteraceae</taxon>
        <taxon>Arcobacter</taxon>
    </lineage>
</organism>
<gene>
    <name evidence="1" type="ordered locus">Arnit_1707</name>
</gene>
<dbReference type="STRING" id="572480.Arnit_1707"/>
<sequence length="98" mass="11909">MLFEAVYNLRPDCSFKVVNDKLIWLDDINKKPSSLEIDSEVIRLKKLYDNTEYQRLRKKEYDKLNQYEMQYDDLINNTTTWQDKIQEIKDRFPKPTGI</sequence>
<protein>
    <submittedName>
        <fullName evidence="1">Uncharacterized protein</fullName>
    </submittedName>
</protein>